<organism evidence="1 2">
    <name type="scientific">Epilithonimonas ginsengisoli</name>
    <dbReference type="NCBI Taxonomy" id="1245592"/>
    <lineage>
        <taxon>Bacteria</taxon>
        <taxon>Pseudomonadati</taxon>
        <taxon>Bacteroidota</taxon>
        <taxon>Flavobacteriia</taxon>
        <taxon>Flavobacteriales</taxon>
        <taxon>Weeksellaceae</taxon>
        <taxon>Chryseobacterium group</taxon>
        <taxon>Epilithonimonas</taxon>
    </lineage>
</organism>
<keyword evidence="2" id="KW-1185">Reference proteome</keyword>
<sequence>MKRLITIVAIAVVSLNFVSCRQDDESAVFTNNETQDMLSNKAVLADSAKIGTDVVKKEAAVDPDPPYKDGTRW</sequence>
<dbReference type="EMBL" id="JAMXLT020000007">
    <property type="protein sequence ID" value="MDW8548352.1"/>
    <property type="molecule type" value="Genomic_DNA"/>
</dbReference>
<protein>
    <recommendedName>
        <fullName evidence="3">Secreted protein</fullName>
    </recommendedName>
</protein>
<dbReference type="Proteomes" id="UP001204439">
    <property type="component" value="Unassembled WGS sequence"/>
</dbReference>
<evidence type="ECO:0000313" key="1">
    <source>
        <dbReference type="EMBL" id="MDW8548352.1"/>
    </source>
</evidence>
<comment type="caution">
    <text evidence="1">The sequence shown here is derived from an EMBL/GenBank/DDBJ whole genome shotgun (WGS) entry which is preliminary data.</text>
</comment>
<gene>
    <name evidence="1" type="ORF">NG800_005490</name>
</gene>
<evidence type="ECO:0008006" key="3">
    <source>
        <dbReference type="Google" id="ProtNLM"/>
    </source>
</evidence>
<reference evidence="1 2" key="1">
    <citation type="submission" date="2023-11" db="EMBL/GenBank/DDBJ databases">
        <title>First isolation, identification, and characterization of non-pathogenic Epilithonimonas ginsengisoli isolated from diseased farmed rainbow trout (Oncorhynchus mykiss) in Chile.</title>
        <authorList>
            <person name="Miranda C.D."/>
            <person name="Irgang R."/>
            <person name="Concha C."/>
            <person name="Rojas R."/>
            <person name="Avendano R."/>
        </authorList>
    </citation>
    <scope>NUCLEOTIDE SEQUENCE [LARGE SCALE GENOMIC DNA]</scope>
    <source>
        <strain evidence="1 2">FP99</strain>
    </source>
</reference>
<proteinExistence type="predicted"/>
<accession>A0ABU4JF96</accession>
<evidence type="ECO:0000313" key="2">
    <source>
        <dbReference type="Proteomes" id="UP001204439"/>
    </source>
</evidence>
<name>A0ABU4JF96_9FLAO</name>
<dbReference type="RefSeq" id="WP_063969984.1">
    <property type="nucleotide sequence ID" value="NZ_JAMXLT020000007.1"/>
</dbReference>